<keyword evidence="6" id="KW-1185">Reference proteome</keyword>
<keyword evidence="3" id="KW-0325">Glycoprotein</keyword>
<dbReference type="PANTHER" id="PTHR11360">
    <property type="entry name" value="MONOCARBOXYLATE TRANSPORTER"/>
    <property type="match status" value="1"/>
</dbReference>
<dbReference type="AlphaFoldDB" id="A0A8H5XJC7"/>
<reference evidence="5 6" key="1">
    <citation type="submission" date="2020-05" db="EMBL/GenBank/DDBJ databases">
        <title>Identification and distribution of gene clusters putatively required for synthesis of sphingolipid metabolism inhibitors in phylogenetically diverse species of the filamentous fungus Fusarium.</title>
        <authorList>
            <person name="Kim H.-S."/>
            <person name="Busman M."/>
            <person name="Brown D.W."/>
            <person name="Divon H."/>
            <person name="Uhlig S."/>
            <person name="Proctor R.H."/>
        </authorList>
    </citation>
    <scope>NUCLEOTIDE SEQUENCE [LARGE SCALE GENOMIC DNA]</scope>
    <source>
        <strain evidence="5 6">NRRL 25311</strain>
    </source>
</reference>
<comment type="similarity">
    <text evidence="2">Belongs to the major facilitator superfamily. Monocarboxylate porter (TC 2.A.1.13) family.</text>
</comment>
<dbReference type="PANTHER" id="PTHR11360:SF287">
    <property type="entry name" value="MFS MONOCARBOXYLATE TRANSPORTER"/>
    <property type="match status" value="1"/>
</dbReference>
<dbReference type="SUPFAM" id="SSF103473">
    <property type="entry name" value="MFS general substrate transporter"/>
    <property type="match status" value="1"/>
</dbReference>
<feature type="transmembrane region" description="Helical" evidence="4">
    <location>
        <begin position="161"/>
        <end position="181"/>
    </location>
</feature>
<evidence type="ECO:0000256" key="4">
    <source>
        <dbReference type="SAM" id="Phobius"/>
    </source>
</evidence>
<evidence type="ECO:0000313" key="5">
    <source>
        <dbReference type="EMBL" id="KAF5694880.1"/>
    </source>
</evidence>
<feature type="transmembrane region" description="Helical" evidence="4">
    <location>
        <begin position="306"/>
        <end position="326"/>
    </location>
</feature>
<evidence type="ECO:0000256" key="3">
    <source>
        <dbReference type="ARBA" id="ARBA00023180"/>
    </source>
</evidence>
<dbReference type="InterPro" id="IPR011701">
    <property type="entry name" value="MFS"/>
</dbReference>
<protein>
    <submittedName>
        <fullName evidence="5">Monocarboxylate transporter 2</fullName>
    </submittedName>
</protein>
<sequence length="629" mass="68315">MSNTEIVTVSSQIESHELYAWPAPVSRTAVSQPATRTSTPSYEVDHGISAENKHEVSQLAPVDGRIAAWRLLGVAFVFETLLWGTVLSLDDYYSRIPTFASSPYIGVVGTIASGLGYIGAPFVMPFIQKHQRWRRQMIWVGWPICIGGLGTGSFANTLETLILTQGVVYGVGFLILYYPILMMVNEYWIVRRGMAYGLLCGASGVSGAVMPFVIQTLLSTYGYQTTLRAVAVGSAVLTGPLIPFLDGRLPPSAHVITPKTNCSFFKSPLFWLYSVSNFFQGFGYFFPSLYLPSFATSLDLGARSGAILLAVMSVSQVVGQFVFGYFSDHSFPVLIGFTILYGFFGAGFTAIWARMSTTITDDATAGPIIFGLLCFGKGVGDVLASPIGGLLVYNSSALQHSSASESLIPSSFHWVIIFTGCCGRPRMSFRKVTVQLDQKCKAKNSKYEPLGTDIQRLSSPNQITSPFQPSYPTIMRPSTLSTALLALMPLGVLSAAVPAKEASSREVIFEVIQEGGVIFRAYAPDNATDAPEQAPAVEKRGCNSGANFPSSDAIKLKNNLQNSNPDQLSYLPARSILEWSLGDAKICVFNKYFFDNTHTKRWEAGWVTGYIKDSCCGGNSQCYLAPFGP</sequence>
<feature type="transmembrane region" description="Helical" evidence="4">
    <location>
        <begin position="268"/>
        <end position="286"/>
    </location>
</feature>
<gene>
    <name evidence="5" type="ORF">FDENT_1009</name>
</gene>
<comment type="caution">
    <text evidence="5">The sequence shown here is derived from an EMBL/GenBank/DDBJ whole genome shotgun (WGS) entry which is preliminary data.</text>
</comment>
<feature type="transmembrane region" description="Helical" evidence="4">
    <location>
        <begin position="104"/>
        <end position="124"/>
    </location>
</feature>
<evidence type="ECO:0000313" key="6">
    <source>
        <dbReference type="Proteomes" id="UP000562682"/>
    </source>
</evidence>
<feature type="transmembrane region" description="Helical" evidence="4">
    <location>
        <begin position="333"/>
        <end position="353"/>
    </location>
</feature>
<accession>A0A8H5XJC7</accession>
<dbReference type="GO" id="GO:0022857">
    <property type="term" value="F:transmembrane transporter activity"/>
    <property type="evidence" value="ECO:0007669"/>
    <property type="project" value="InterPro"/>
</dbReference>
<feature type="transmembrane region" description="Helical" evidence="4">
    <location>
        <begin position="193"/>
        <end position="214"/>
    </location>
</feature>
<keyword evidence="4" id="KW-0812">Transmembrane</keyword>
<keyword evidence="4" id="KW-0472">Membrane</keyword>
<dbReference type="GO" id="GO:0016020">
    <property type="term" value="C:membrane"/>
    <property type="evidence" value="ECO:0007669"/>
    <property type="project" value="UniProtKB-SubCell"/>
</dbReference>
<keyword evidence="4" id="KW-1133">Transmembrane helix</keyword>
<comment type="subcellular location">
    <subcellularLocation>
        <location evidence="1">Membrane</location>
        <topology evidence="1">Multi-pass membrane protein</topology>
    </subcellularLocation>
</comment>
<feature type="transmembrane region" description="Helical" evidence="4">
    <location>
        <begin position="136"/>
        <end position="155"/>
    </location>
</feature>
<dbReference type="Gene3D" id="1.20.1250.20">
    <property type="entry name" value="MFS general substrate transporter like domains"/>
    <property type="match status" value="2"/>
</dbReference>
<dbReference type="InterPro" id="IPR050327">
    <property type="entry name" value="Proton-linked_MCT"/>
</dbReference>
<dbReference type="Proteomes" id="UP000562682">
    <property type="component" value="Unassembled WGS sequence"/>
</dbReference>
<dbReference type="InterPro" id="IPR036259">
    <property type="entry name" value="MFS_trans_sf"/>
</dbReference>
<evidence type="ECO:0000256" key="1">
    <source>
        <dbReference type="ARBA" id="ARBA00004141"/>
    </source>
</evidence>
<proteinExistence type="inferred from homology"/>
<name>A0A8H5XJC7_9HYPO</name>
<dbReference type="EMBL" id="JAAOAK010000018">
    <property type="protein sequence ID" value="KAF5694880.1"/>
    <property type="molecule type" value="Genomic_DNA"/>
</dbReference>
<evidence type="ECO:0000256" key="2">
    <source>
        <dbReference type="ARBA" id="ARBA00006727"/>
    </source>
</evidence>
<dbReference type="Pfam" id="PF07690">
    <property type="entry name" value="MFS_1"/>
    <property type="match status" value="1"/>
</dbReference>
<feature type="transmembrane region" description="Helical" evidence="4">
    <location>
        <begin position="67"/>
        <end position="84"/>
    </location>
</feature>
<organism evidence="5 6">
    <name type="scientific">Fusarium denticulatum</name>
    <dbReference type="NCBI Taxonomy" id="48507"/>
    <lineage>
        <taxon>Eukaryota</taxon>
        <taxon>Fungi</taxon>
        <taxon>Dikarya</taxon>
        <taxon>Ascomycota</taxon>
        <taxon>Pezizomycotina</taxon>
        <taxon>Sordariomycetes</taxon>
        <taxon>Hypocreomycetidae</taxon>
        <taxon>Hypocreales</taxon>
        <taxon>Nectriaceae</taxon>
        <taxon>Fusarium</taxon>
        <taxon>Fusarium fujikuroi species complex</taxon>
    </lineage>
</organism>